<sequence length="155" mass="17528">MKNQLHQSLTILMAFLILLSSTGFGFIEHQCMMRGKSMQLIAEKKPDSCEKKVVSTCCAASKRQKEASGTFFKKTDCCKEQQKYEKVDVTSSAVTQLLAKVLKVLAGGFVWTAPSFSFIEQYWEASLLSVRRNVISFTSLFHGRSMLFFIQSFLI</sequence>
<name>A0A916J9N2_9BACT</name>
<dbReference type="InterPro" id="IPR058512">
    <property type="entry name" value="DUF8199"/>
</dbReference>
<dbReference type="AlphaFoldDB" id="A0A916J9N2"/>
<proteinExistence type="predicted"/>
<reference evidence="1" key="1">
    <citation type="submission" date="2021-04" db="EMBL/GenBank/DDBJ databases">
        <authorList>
            <person name="Rodrigo-Torres L."/>
            <person name="Arahal R. D."/>
            <person name="Lucena T."/>
        </authorList>
    </citation>
    <scope>NUCLEOTIDE SEQUENCE</scope>
    <source>
        <strain evidence="1">CECT 9275</strain>
    </source>
</reference>
<protein>
    <submittedName>
        <fullName evidence="1">Uncharacterized protein</fullName>
    </submittedName>
</protein>
<dbReference type="Proteomes" id="UP000680038">
    <property type="component" value="Unassembled WGS sequence"/>
</dbReference>
<accession>A0A916J9N2</accession>
<dbReference type="Pfam" id="PF26622">
    <property type="entry name" value="DUF8199"/>
    <property type="match status" value="1"/>
</dbReference>
<evidence type="ECO:0000313" key="1">
    <source>
        <dbReference type="EMBL" id="CAG4990526.1"/>
    </source>
</evidence>
<dbReference type="RefSeq" id="WP_215237297.1">
    <property type="nucleotide sequence ID" value="NZ_CAJRAF010000001.1"/>
</dbReference>
<comment type="caution">
    <text evidence="1">The sequence shown here is derived from an EMBL/GenBank/DDBJ whole genome shotgun (WGS) entry which is preliminary data.</text>
</comment>
<organism evidence="1 2">
    <name type="scientific">Dyadobacter helix</name>
    <dbReference type="NCBI Taxonomy" id="2822344"/>
    <lineage>
        <taxon>Bacteria</taxon>
        <taxon>Pseudomonadati</taxon>
        <taxon>Bacteroidota</taxon>
        <taxon>Cytophagia</taxon>
        <taxon>Cytophagales</taxon>
        <taxon>Spirosomataceae</taxon>
        <taxon>Dyadobacter</taxon>
    </lineage>
</organism>
<dbReference type="EMBL" id="CAJRAF010000001">
    <property type="protein sequence ID" value="CAG4990526.1"/>
    <property type="molecule type" value="Genomic_DNA"/>
</dbReference>
<keyword evidence="2" id="KW-1185">Reference proteome</keyword>
<evidence type="ECO:0000313" key="2">
    <source>
        <dbReference type="Proteomes" id="UP000680038"/>
    </source>
</evidence>
<gene>
    <name evidence="1" type="ORF">DYBT9275_00549</name>
</gene>